<name>A0A0D5Y416_9PSED</name>
<accession>A0A0D5Y416</accession>
<protein>
    <submittedName>
        <fullName evidence="1">Membrane protein</fullName>
    </submittedName>
</protein>
<evidence type="ECO:0000313" key="1">
    <source>
        <dbReference type="EMBL" id="AKA25702.1"/>
    </source>
</evidence>
<dbReference type="KEGG" id="pcz:PCL1606_42550"/>
<evidence type="ECO:0000313" key="2">
    <source>
        <dbReference type="Proteomes" id="UP000032748"/>
    </source>
</evidence>
<dbReference type="InterPro" id="IPR011231">
    <property type="entry name" value="Phage_VT1-Sakai_H0018"/>
</dbReference>
<dbReference type="EMBL" id="CP011110">
    <property type="protein sequence ID" value="AKA25702.1"/>
    <property type="molecule type" value="Genomic_DNA"/>
</dbReference>
<gene>
    <name evidence="1" type="ORF">PCL1606_42550</name>
</gene>
<sequence length="110" mass="10700">MKTQQPVLTTSVVAVVDLPRYLFAGFTGSLCAAGANALGTVEADTEADSVAPINVLGICLVKAGGAVAAGAEVESDASGRAVTLAAGKSNGIAMDAAAAAGDVIRIVRGI</sequence>
<organism evidence="1 2">
    <name type="scientific">Pseudomonas chlororaphis</name>
    <dbReference type="NCBI Taxonomy" id="587753"/>
    <lineage>
        <taxon>Bacteria</taxon>
        <taxon>Pseudomonadati</taxon>
        <taxon>Pseudomonadota</taxon>
        <taxon>Gammaproteobacteria</taxon>
        <taxon>Pseudomonadales</taxon>
        <taxon>Pseudomonadaceae</taxon>
        <taxon>Pseudomonas</taxon>
    </lineage>
</organism>
<proteinExistence type="predicted"/>
<dbReference type="Proteomes" id="UP000032748">
    <property type="component" value="Chromosome"/>
</dbReference>
<dbReference type="Pfam" id="PF09956">
    <property type="entry name" value="Phage_cement_2"/>
    <property type="match status" value="1"/>
</dbReference>
<reference evidence="1 2" key="1">
    <citation type="journal article" date="2015" name="Mol. Plant Microbe Interact.">
        <title>Comparative Genomic Analysis of Pseudomonas chlororaphis PCL1606 Reveals New Insight into Antifungal Compounds Involved in Biocontrol.</title>
        <authorList>
            <person name="Calderon C.E."/>
            <person name="Ramos C."/>
            <person name="de Vicente A."/>
            <person name="Cazorla F.M."/>
        </authorList>
    </citation>
    <scope>NUCLEOTIDE SEQUENCE [LARGE SCALE GENOMIC DNA]</scope>
    <source>
        <strain evidence="1 2">PCL1606</strain>
    </source>
</reference>
<dbReference type="OrthoDB" id="8594895at2"/>
<dbReference type="AlphaFoldDB" id="A0A0D5Y416"/>
<dbReference type="PATRIC" id="fig|587753.10.peg.4252"/>
<dbReference type="RefSeq" id="WP_045884667.1">
    <property type="nucleotide sequence ID" value="NZ_CP011110.1"/>
</dbReference>